<dbReference type="AlphaFoldDB" id="A0A2G4EYU0"/>
<feature type="domain" description="HTH hxlR-type" evidence="4">
    <location>
        <begin position="12"/>
        <end position="110"/>
    </location>
</feature>
<name>A0A2G4EYU0_9CYAN</name>
<dbReference type="Gene3D" id="1.10.10.10">
    <property type="entry name" value="Winged helix-like DNA-binding domain superfamily/Winged helix DNA-binding domain"/>
    <property type="match status" value="1"/>
</dbReference>
<evidence type="ECO:0000256" key="1">
    <source>
        <dbReference type="ARBA" id="ARBA00023015"/>
    </source>
</evidence>
<evidence type="ECO:0000259" key="4">
    <source>
        <dbReference type="PROSITE" id="PS51118"/>
    </source>
</evidence>
<keyword evidence="6" id="KW-1185">Reference proteome</keyword>
<dbReference type="OrthoDB" id="9791143at2"/>
<evidence type="ECO:0000256" key="3">
    <source>
        <dbReference type="ARBA" id="ARBA00023163"/>
    </source>
</evidence>
<accession>A0A2G4EYU0</accession>
<gene>
    <name evidence="5" type="ORF">CP500_014960</name>
</gene>
<dbReference type="PANTHER" id="PTHR33204:SF29">
    <property type="entry name" value="TRANSCRIPTIONAL REGULATOR"/>
    <property type="match status" value="1"/>
</dbReference>
<dbReference type="SUPFAM" id="SSF46785">
    <property type="entry name" value="Winged helix' DNA-binding domain"/>
    <property type="match status" value="1"/>
</dbReference>
<keyword evidence="2" id="KW-0238">DNA-binding</keyword>
<evidence type="ECO:0000313" key="5">
    <source>
        <dbReference type="EMBL" id="PHX54656.1"/>
    </source>
</evidence>
<evidence type="ECO:0000256" key="2">
    <source>
        <dbReference type="ARBA" id="ARBA00023125"/>
    </source>
</evidence>
<evidence type="ECO:0000313" key="6">
    <source>
        <dbReference type="Proteomes" id="UP000226442"/>
    </source>
</evidence>
<dbReference type="PANTHER" id="PTHR33204">
    <property type="entry name" value="TRANSCRIPTIONAL REGULATOR, MARR FAMILY"/>
    <property type="match status" value="1"/>
</dbReference>
<dbReference type="InterPro" id="IPR036390">
    <property type="entry name" value="WH_DNA-bd_sf"/>
</dbReference>
<organism evidence="5 6">
    <name type="scientific">Tychonema bourrellyi FEM_GT703</name>
    <dbReference type="NCBI Taxonomy" id="2040638"/>
    <lineage>
        <taxon>Bacteria</taxon>
        <taxon>Bacillati</taxon>
        <taxon>Cyanobacteriota</taxon>
        <taxon>Cyanophyceae</taxon>
        <taxon>Oscillatoriophycideae</taxon>
        <taxon>Oscillatoriales</taxon>
        <taxon>Microcoleaceae</taxon>
        <taxon>Tychonema</taxon>
    </lineage>
</organism>
<dbReference type="Pfam" id="PF01638">
    <property type="entry name" value="HxlR"/>
    <property type="match status" value="1"/>
</dbReference>
<proteinExistence type="predicted"/>
<dbReference type="InterPro" id="IPR002577">
    <property type="entry name" value="HTH_HxlR"/>
</dbReference>
<protein>
    <submittedName>
        <fullName evidence="5">Transcriptional regulator</fullName>
    </submittedName>
</protein>
<comment type="caution">
    <text evidence="5">The sequence shown here is derived from an EMBL/GenBank/DDBJ whole genome shotgun (WGS) entry which is preliminary data.</text>
</comment>
<keyword evidence="3" id="KW-0804">Transcription</keyword>
<dbReference type="PROSITE" id="PS51118">
    <property type="entry name" value="HTH_HXLR"/>
    <property type="match status" value="1"/>
</dbReference>
<dbReference type="GO" id="GO:0003677">
    <property type="term" value="F:DNA binding"/>
    <property type="evidence" value="ECO:0007669"/>
    <property type="project" value="UniProtKB-KW"/>
</dbReference>
<keyword evidence="1" id="KW-0805">Transcription regulation</keyword>
<dbReference type="InterPro" id="IPR036388">
    <property type="entry name" value="WH-like_DNA-bd_sf"/>
</dbReference>
<dbReference type="RefSeq" id="WP_096829918.1">
    <property type="nucleotide sequence ID" value="NZ_NXIB02000086.1"/>
</dbReference>
<sequence length="113" mass="12963">MQVTVKGDRANCPVERTLEVIGGRWKVLILRELFPGVKRFNELQRAVNGITQKMLTQQLREMESDGIVHREVYLQVPPKVEYSLTALGESLKPIIDTMHEWGIQHLVITKSII</sequence>
<dbReference type="EMBL" id="NXIB02000086">
    <property type="protein sequence ID" value="PHX54656.1"/>
    <property type="molecule type" value="Genomic_DNA"/>
</dbReference>
<dbReference type="Proteomes" id="UP000226442">
    <property type="component" value="Unassembled WGS sequence"/>
</dbReference>
<reference evidence="5" key="1">
    <citation type="submission" date="2017-10" db="EMBL/GenBank/DDBJ databases">
        <title>Draft genome sequence of the planktic cyanobacteria Tychonema bourrellyi isolated from alpine lentic freshwater.</title>
        <authorList>
            <person name="Tett A."/>
            <person name="Armanini F."/>
            <person name="Asnicar F."/>
            <person name="Boscaini A."/>
            <person name="Pasolli E."/>
            <person name="Zolfo M."/>
            <person name="Donati C."/>
            <person name="Salmaso N."/>
            <person name="Segata N."/>
        </authorList>
    </citation>
    <scope>NUCLEOTIDE SEQUENCE</scope>
    <source>
        <strain evidence="5">FEM_GT703</strain>
    </source>
</reference>